<accession>A0AAE3E8Q5</accession>
<dbReference type="Proteomes" id="UP001198182">
    <property type="component" value="Unassembled WGS sequence"/>
</dbReference>
<proteinExistence type="predicted"/>
<feature type="domain" description="Transglutaminase-like" evidence="1">
    <location>
        <begin position="108"/>
        <end position="199"/>
    </location>
</feature>
<dbReference type="AlphaFoldDB" id="A0AAE3E8Q5"/>
<evidence type="ECO:0000313" key="3">
    <source>
        <dbReference type="Proteomes" id="UP001198182"/>
    </source>
</evidence>
<evidence type="ECO:0000259" key="1">
    <source>
        <dbReference type="Pfam" id="PF01841"/>
    </source>
</evidence>
<dbReference type="EMBL" id="JAJEQR010000007">
    <property type="protein sequence ID" value="MCC2230089.1"/>
    <property type="molecule type" value="Genomic_DNA"/>
</dbReference>
<name>A0AAE3E8Q5_9FIRM</name>
<protein>
    <submittedName>
        <fullName evidence="2">Peptidase</fullName>
    </submittedName>
</protein>
<comment type="caution">
    <text evidence="2">The sequence shown here is derived from an EMBL/GenBank/DDBJ whole genome shotgun (WGS) entry which is preliminary data.</text>
</comment>
<gene>
    <name evidence="2" type="ORF">LKD81_03610</name>
</gene>
<dbReference type="Pfam" id="PF01841">
    <property type="entry name" value="Transglut_core"/>
    <property type="match status" value="1"/>
</dbReference>
<organism evidence="2 3">
    <name type="scientific">Hominifimenecus microfluidus</name>
    <dbReference type="NCBI Taxonomy" id="2885348"/>
    <lineage>
        <taxon>Bacteria</taxon>
        <taxon>Bacillati</taxon>
        <taxon>Bacillota</taxon>
        <taxon>Clostridia</taxon>
        <taxon>Lachnospirales</taxon>
        <taxon>Lachnospiraceae</taxon>
        <taxon>Hominifimenecus</taxon>
    </lineage>
</organism>
<dbReference type="InterPro" id="IPR038765">
    <property type="entry name" value="Papain-like_cys_pep_sf"/>
</dbReference>
<reference evidence="2" key="1">
    <citation type="submission" date="2021-10" db="EMBL/GenBank/DDBJ databases">
        <title>Anaerobic single-cell dispensing facilitates the cultivation of human gut bacteria.</title>
        <authorList>
            <person name="Afrizal A."/>
        </authorList>
    </citation>
    <scope>NUCLEOTIDE SEQUENCE</scope>
    <source>
        <strain evidence="2">CLA-AA-H215</strain>
    </source>
</reference>
<dbReference type="Gene3D" id="3.10.620.30">
    <property type="match status" value="1"/>
</dbReference>
<dbReference type="InterPro" id="IPR002931">
    <property type="entry name" value="Transglutaminase-like"/>
</dbReference>
<dbReference type="RefSeq" id="WP_308452796.1">
    <property type="nucleotide sequence ID" value="NZ_JAJEQR010000007.1"/>
</dbReference>
<dbReference type="SUPFAM" id="SSF54001">
    <property type="entry name" value="Cysteine proteinases"/>
    <property type="match status" value="1"/>
</dbReference>
<evidence type="ECO:0000313" key="2">
    <source>
        <dbReference type="EMBL" id="MCC2230089.1"/>
    </source>
</evidence>
<keyword evidence="3" id="KW-1185">Reference proteome</keyword>
<sequence>MKSEYYYSQMTRLQQSVYRQIYDGMTQLSPSFSVTALPMAELSDLWFRLRLDHPMIFYVTSFRCRKTAGADTALFEPEYMFEKKKILEHQKNLEARITRLIRPMQSLSGPEKAIAIHDFICSQVTYDKLKKGYSHEIIGPLQQGIGVCEGIAKTIKCFCDRLGIDCIIAICEADPERGNPYRHAWNIWKPEKTWYQLDATFDNSISCTEEIRYDYMNLSDRMIFRDHRPVIYPLPACLDGDHFYYREKKLSFTKMEDVKNRIRQAIRKKKPRYTFHWRGGYLNREILQELATFTQAAADEKGLQAGFHVNYTQGILSLRLEEKKAEAIFSIDEDSMPE</sequence>